<dbReference type="InterPro" id="IPR011009">
    <property type="entry name" value="Kinase-like_dom_sf"/>
</dbReference>
<dbReference type="InterPro" id="IPR000719">
    <property type="entry name" value="Prot_kinase_dom"/>
</dbReference>
<evidence type="ECO:0000256" key="4">
    <source>
        <dbReference type="ARBA" id="ARBA00022777"/>
    </source>
</evidence>
<dbReference type="SMART" id="SM00220">
    <property type="entry name" value="S_TKc"/>
    <property type="match status" value="1"/>
</dbReference>
<evidence type="ECO:0000256" key="1">
    <source>
        <dbReference type="ARBA" id="ARBA00022527"/>
    </source>
</evidence>
<dbReference type="Proteomes" id="UP000824041">
    <property type="component" value="Unassembled WGS sequence"/>
</dbReference>
<feature type="domain" description="Protein kinase" evidence="7">
    <location>
        <begin position="44"/>
        <end position="323"/>
    </location>
</feature>
<keyword evidence="5" id="KW-0067">ATP-binding</keyword>
<keyword evidence="1" id="KW-0723">Serine/threonine-protein kinase</keyword>
<dbReference type="PROSITE" id="PS50011">
    <property type="entry name" value="PROTEIN_KINASE_DOM"/>
    <property type="match status" value="1"/>
</dbReference>
<dbReference type="GO" id="GO:0004674">
    <property type="term" value="F:protein serine/threonine kinase activity"/>
    <property type="evidence" value="ECO:0007669"/>
    <property type="project" value="UniProtKB-KW"/>
</dbReference>
<keyword evidence="3" id="KW-0547">Nucleotide-binding</keyword>
<name>A0A9D2ISG7_9FIRM</name>
<dbReference type="AlphaFoldDB" id="A0A9D2ISG7"/>
<feature type="transmembrane region" description="Helical" evidence="6">
    <location>
        <begin position="298"/>
        <end position="322"/>
    </location>
</feature>
<organism evidence="8 9">
    <name type="scientific">Candidatus Blautia faecigallinarum</name>
    <dbReference type="NCBI Taxonomy" id="2838488"/>
    <lineage>
        <taxon>Bacteria</taxon>
        <taxon>Bacillati</taxon>
        <taxon>Bacillota</taxon>
        <taxon>Clostridia</taxon>
        <taxon>Lachnospirales</taxon>
        <taxon>Lachnospiraceae</taxon>
        <taxon>Blautia</taxon>
    </lineage>
</organism>
<dbReference type="Gene3D" id="1.10.510.10">
    <property type="entry name" value="Transferase(Phosphotransferase) domain 1"/>
    <property type="match status" value="1"/>
</dbReference>
<keyword evidence="6" id="KW-1133">Transmembrane helix</keyword>
<protein>
    <submittedName>
        <fullName evidence="8">Protein kinase</fullName>
    </submittedName>
</protein>
<keyword evidence="4 8" id="KW-0418">Kinase</keyword>
<evidence type="ECO:0000313" key="9">
    <source>
        <dbReference type="Proteomes" id="UP000824041"/>
    </source>
</evidence>
<evidence type="ECO:0000313" key="8">
    <source>
        <dbReference type="EMBL" id="HIZ21526.1"/>
    </source>
</evidence>
<evidence type="ECO:0000259" key="7">
    <source>
        <dbReference type="PROSITE" id="PS50011"/>
    </source>
</evidence>
<dbReference type="SUPFAM" id="SSF56112">
    <property type="entry name" value="Protein kinase-like (PK-like)"/>
    <property type="match status" value="1"/>
</dbReference>
<keyword evidence="6" id="KW-0812">Transmembrane</keyword>
<gene>
    <name evidence="8" type="ORF">IAA21_01840</name>
</gene>
<dbReference type="GO" id="GO:0005524">
    <property type="term" value="F:ATP binding"/>
    <property type="evidence" value="ECO:0007669"/>
    <property type="project" value="UniProtKB-KW"/>
</dbReference>
<evidence type="ECO:0000256" key="2">
    <source>
        <dbReference type="ARBA" id="ARBA00022679"/>
    </source>
</evidence>
<comment type="caution">
    <text evidence="8">The sequence shown here is derived from an EMBL/GenBank/DDBJ whole genome shotgun (WGS) entry which is preliminary data.</text>
</comment>
<evidence type="ECO:0000256" key="6">
    <source>
        <dbReference type="SAM" id="Phobius"/>
    </source>
</evidence>
<dbReference type="EMBL" id="DXBU01000022">
    <property type="protein sequence ID" value="HIZ21526.1"/>
    <property type="molecule type" value="Genomic_DNA"/>
</dbReference>
<sequence length="323" mass="37082">MPKCMICMQDYDQQDFCPFCGAPKEPKPLDMGQIPEETILNRRFIIGEVVNVDRIGFLYNAWDALLERKVLIKEWYPKGLTARGEDHLKADPEMNPDLWEELCRQFSMQAERLHKLQDLPILLPIYMVFQENNTVYYVMEYQAGTTLREMLQRENPMPPKKAEGIMNGVREALAFLKKQNLVHGNLTPDNIFFSENGEIKFLNLAWFSKEMETIRYTVFQGRYAPPAYSQLPLHLDEAIDEYSLNAIFYRLLSGEEPVAAVNRRKKEKMYSISELGISVPAALEKKIMKGLGMKGGKGLLRFFQGLNGVLVLAAVILGVMIFV</sequence>
<dbReference type="Gene3D" id="3.30.200.20">
    <property type="entry name" value="Phosphorylase Kinase, domain 1"/>
    <property type="match status" value="1"/>
</dbReference>
<proteinExistence type="predicted"/>
<keyword evidence="2" id="KW-0808">Transferase</keyword>
<dbReference type="PANTHER" id="PTHR24351">
    <property type="entry name" value="RIBOSOMAL PROTEIN S6 KINASE"/>
    <property type="match status" value="1"/>
</dbReference>
<evidence type="ECO:0000256" key="5">
    <source>
        <dbReference type="ARBA" id="ARBA00022840"/>
    </source>
</evidence>
<dbReference type="Pfam" id="PF00069">
    <property type="entry name" value="Pkinase"/>
    <property type="match status" value="1"/>
</dbReference>
<reference evidence="8" key="2">
    <citation type="submission" date="2021-04" db="EMBL/GenBank/DDBJ databases">
        <authorList>
            <person name="Gilroy R."/>
        </authorList>
    </citation>
    <scope>NUCLEOTIDE SEQUENCE</scope>
    <source>
        <strain evidence="8">14324</strain>
    </source>
</reference>
<keyword evidence="6" id="KW-0472">Membrane</keyword>
<evidence type="ECO:0000256" key="3">
    <source>
        <dbReference type="ARBA" id="ARBA00022741"/>
    </source>
</evidence>
<accession>A0A9D2ISG7</accession>
<reference evidence="8" key="1">
    <citation type="journal article" date="2021" name="PeerJ">
        <title>Extensive microbial diversity within the chicken gut microbiome revealed by metagenomics and culture.</title>
        <authorList>
            <person name="Gilroy R."/>
            <person name="Ravi A."/>
            <person name="Getino M."/>
            <person name="Pursley I."/>
            <person name="Horton D.L."/>
            <person name="Alikhan N.F."/>
            <person name="Baker D."/>
            <person name="Gharbi K."/>
            <person name="Hall N."/>
            <person name="Watson M."/>
            <person name="Adriaenssens E.M."/>
            <person name="Foster-Nyarko E."/>
            <person name="Jarju S."/>
            <person name="Secka A."/>
            <person name="Antonio M."/>
            <person name="Oren A."/>
            <person name="Chaudhuri R.R."/>
            <person name="La Ragione R."/>
            <person name="Hildebrand F."/>
            <person name="Pallen M.J."/>
        </authorList>
    </citation>
    <scope>NUCLEOTIDE SEQUENCE</scope>
    <source>
        <strain evidence="8">14324</strain>
    </source>
</reference>